<reference evidence="5 6" key="1">
    <citation type="submission" date="2016-10" db="EMBL/GenBank/DDBJ databases">
        <authorList>
            <person name="de Groot N.N."/>
        </authorList>
    </citation>
    <scope>NUCLEOTIDE SEQUENCE [LARGE SCALE GENOMIC DNA]</scope>
    <source>
        <strain evidence="5 6">B25</strain>
    </source>
</reference>
<dbReference type="InterPro" id="IPR013096">
    <property type="entry name" value="Cupin_2"/>
</dbReference>
<organism evidence="5 6">
    <name type="scientific">Treponema bryantii</name>
    <dbReference type="NCBI Taxonomy" id="163"/>
    <lineage>
        <taxon>Bacteria</taxon>
        <taxon>Pseudomonadati</taxon>
        <taxon>Spirochaetota</taxon>
        <taxon>Spirochaetia</taxon>
        <taxon>Spirochaetales</taxon>
        <taxon>Treponemataceae</taxon>
        <taxon>Treponema</taxon>
    </lineage>
</organism>
<keyword evidence="1" id="KW-0805">Transcription regulation</keyword>
<dbReference type="Gene3D" id="2.60.120.10">
    <property type="entry name" value="Jelly Rolls"/>
    <property type="match status" value="1"/>
</dbReference>
<keyword evidence="6" id="KW-1185">Reference proteome</keyword>
<dbReference type="GO" id="GO:0003700">
    <property type="term" value="F:DNA-binding transcription factor activity"/>
    <property type="evidence" value="ECO:0007669"/>
    <property type="project" value="InterPro"/>
</dbReference>
<dbReference type="AlphaFoldDB" id="A0A1H8ZQB2"/>
<dbReference type="GO" id="GO:0043565">
    <property type="term" value="F:sequence-specific DNA binding"/>
    <property type="evidence" value="ECO:0007669"/>
    <property type="project" value="InterPro"/>
</dbReference>
<dbReference type="SMART" id="SM00342">
    <property type="entry name" value="HTH_ARAC"/>
    <property type="match status" value="1"/>
</dbReference>
<dbReference type="PANTHER" id="PTHR43280">
    <property type="entry name" value="ARAC-FAMILY TRANSCRIPTIONAL REGULATOR"/>
    <property type="match status" value="1"/>
</dbReference>
<dbReference type="Proteomes" id="UP000182360">
    <property type="component" value="Unassembled WGS sequence"/>
</dbReference>
<evidence type="ECO:0000313" key="5">
    <source>
        <dbReference type="EMBL" id="SEP66612.1"/>
    </source>
</evidence>
<evidence type="ECO:0000256" key="2">
    <source>
        <dbReference type="ARBA" id="ARBA00023125"/>
    </source>
</evidence>
<dbReference type="PROSITE" id="PS01124">
    <property type="entry name" value="HTH_ARAC_FAMILY_2"/>
    <property type="match status" value="1"/>
</dbReference>
<dbReference type="OrthoDB" id="9778008at2"/>
<keyword evidence="2 5" id="KW-0238">DNA-binding</keyword>
<gene>
    <name evidence="5" type="ORF">SAMN04487977_10156</name>
</gene>
<evidence type="ECO:0000313" key="6">
    <source>
        <dbReference type="Proteomes" id="UP000182360"/>
    </source>
</evidence>
<dbReference type="InterPro" id="IPR018060">
    <property type="entry name" value="HTH_AraC"/>
</dbReference>
<dbReference type="STRING" id="163.SAMN04487775_108135"/>
<evidence type="ECO:0000259" key="4">
    <source>
        <dbReference type="PROSITE" id="PS01124"/>
    </source>
</evidence>
<evidence type="ECO:0000256" key="1">
    <source>
        <dbReference type="ARBA" id="ARBA00023015"/>
    </source>
</evidence>
<dbReference type="eggNOG" id="COG2207">
    <property type="taxonomic scope" value="Bacteria"/>
</dbReference>
<dbReference type="SUPFAM" id="SSF46689">
    <property type="entry name" value="Homeodomain-like"/>
    <property type="match status" value="2"/>
</dbReference>
<dbReference type="Gene3D" id="1.10.10.60">
    <property type="entry name" value="Homeodomain-like"/>
    <property type="match status" value="2"/>
</dbReference>
<dbReference type="PANTHER" id="PTHR43280:SF2">
    <property type="entry name" value="HTH-TYPE TRANSCRIPTIONAL REGULATOR EXSA"/>
    <property type="match status" value="1"/>
</dbReference>
<dbReference type="eggNOG" id="COG1917">
    <property type="taxonomic scope" value="Bacteria"/>
</dbReference>
<proteinExistence type="predicted"/>
<dbReference type="InterPro" id="IPR009057">
    <property type="entry name" value="Homeodomain-like_sf"/>
</dbReference>
<keyword evidence="3" id="KW-0804">Transcription</keyword>
<dbReference type="RefSeq" id="WP_074639844.1">
    <property type="nucleotide sequence ID" value="NZ_FOFU01000001.1"/>
</dbReference>
<dbReference type="Pfam" id="PF12833">
    <property type="entry name" value="HTH_18"/>
    <property type="match status" value="1"/>
</dbReference>
<dbReference type="InterPro" id="IPR037923">
    <property type="entry name" value="HTH-like"/>
</dbReference>
<feature type="domain" description="HTH araC/xylS-type" evidence="4">
    <location>
        <begin position="190"/>
        <end position="288"/>
    </location>
</feature>
<dbReference type="SUPFAM" id="SSF51215">
    <property type="entry name" value="Regulatory protein AraC"/>
    <property type="match status" value="1"/>
</dbReference>
<evidence type="ECO:0000256" key="3">
    <source>
        <dbReference type="ARBA" id="ARBA00023163"/>
    </source>
</evidence>
<protein>
    <submittedName>
        <fullName evidence="5">AraC-type DNA-binding protein</fullName>
    </submittedName>
</protein>
<dbReference type="Pfam" id="PF07883">
    <property type="entry name" value="Cupin_2"/>
    <property type="match status" value="1"/>
</dbReference>
<name>A0A1H8ZQB2_9SPIR</name>
<accession>A0A1H8ZQB2</accession>
<sequence length="290" mass="33984">MDDLFEYSDSLNAPFQAFSGDWKFVKPHWHYFTEMVYLVSGVLYAEVDGKQFTMNPGDMIIFHPKQIHAFLDYPVKEDYSEKPLFYVIKFDDMILSNTTPGSPKLPKLLDNANNASEATNLLTARDLRFNPVKMYFEYCMWETKNKQFGYDIKVASMISLIVTEIIRIWLRHGFQFSTKTTFDQFSTKDFSVLEYIDKHSSENISIEELASKCGMCYSNFAKQFKTQFGKTCKEYIEFIRICKADTLLLYTDKTLDYISQETGFTDASHFIRTYKKIRGITPKQRRNSHL</sequence>
<dbReference type="InterPro" id="IPR014710">
    <property type="entry name" value="RmlC-like_jellyroll"/>
</dbReference>
<dbReference type="EMBL" id="FOFU01000001">
    <property type="protein sequence ID" value="SEP66612.1"/>
    <property type="molecule type" value="Genomic_DNA"/>
</dbReference>